<comment type="caution">
    <text evidence="1">The sequence shown here is derived from an EMBL/GenBank/DDBJ whole genome shotgun (WGS) entry which is preliminary data.</text>
</comment>
<dbReference type="RefSeq" id="WP_254165208.1">
    <property type="nucleotide sequence ID" value="NZ_JANAFB010000006.1"/>
</dbReference>
<gene>
    <name evidence="1" type="ORF">NBM05_03725</name>
</gene>
<evidence type="ECO:0000313" key="2">
    <source>
        <dbReference type="Proteomes" id="UP001139502"/>
    </source>
</evidence>
<sequence length="132" mass="15252">MSPWRASHPTHYHDPYFELLLKARGYAVLCGNSDTSDLYFHDDRVDQMLQEAHHLTKNQLGDDTPPDPAVRVVDVLMVFAETVNQIRRELDKPEYPLGRLLLTMELNVAGWLDDEQLTAMRKVLLRRLNGQP</sequence>
<organism evidence="1 2">
    <name type="scientific">Rothia santali</name>
    <dbReference type="NCBI Taxonomy" id="2949643"/>
    <lineage>
        <taxon>Bacteria</taxon>
        <taxon>Bacillati</taxon>
        <taxon>Actinomycetota</taxon>
        <taxon>Actinomycetes</taxon>
        <taxon>Micrococcales</taxon>
        <taxon>Micrococcaceae</taxon>
        <taxon>Rothia</taxon>
    </lineage>
</organism>
<dbReference type="EMBL" id="JANAFB010000006">
    <property type="protein sequence ID" value="MCP3425158.1"/>
    <property type="molecule type" value="Genomic_DNA"/>
</dbReference>
<keyword evidence="2" id="KW-1185">Reference proteome</keyword>
<proteinExistence type="predicted"/>
<reference evidence="1" key="1">
    <citation type="submission" date="2022-06" db="EMBL/GenBank/DDBJ databases">
        <title>Rothia sp. isolated from sandalwood seedling.</title>
        <authorList>
            <person name="Tuikhar N."/>
            <person name="Kirdat K."/>
            <person name="Thorat V."/>
            <person name="Swetha P."/>
            <person name="Padma S."/>
            <person name="Sundararaj R."/>
            <person name="Yadav A."/>
        </authorList>
    </citation>
    <scope>NUCLEOTIDE SEQUENCE</scope>
    <source>
        <strain evidence="1">AR01</strain>
    </source>
</reference>
<protein>
    <submittedName>
        <fullName evidence="1">Uncharacterized protein</fullName>
    </submittedName>
</protein>
<evidence type="ECO:0000313" key="1">
    <source>
        <dbReference type="EMBL" id="MCP3425158.1"/>
    </source>
</evidence>
<dbReference type="Proteomes" id="UP001139502">
    <property type="component" value="Unassembled WGS sequence"/>
</dbReference>
<dbReference type="AlphaFoldDB" id="A0A9X2HJ13"/>
<name>A0A9X2HJ13_9MICC</name>
<accession>A0A9X2HJ13</accession>